<dbReference type="Pfam" id="PF01817">
    <property type="entry name" value="CM_2"/>
    <property type="match status" value="1"/>
</dbReference>
<dbReference type="Gene3D" id="1.10.3660.10">
    <property type="entry name" value="6-phosphogluconate dehydrogenase C-terminal like domain"/>
    <property type="match status" value="1"/>
</dbReference>
<dbReference type="InterPro" id="IPR036979">
    <property type="entry name" value="CM_dom_sf"/>
</dbReference>
<protein>
    <recommendedName>
        <fullName evidence="1">chorismate mutase</fullName>
        <ecNumber evidence="1">5.4.99.5</ecNumber>
    </recommendedName>
</protein>
<dbReference type="InterPro" id="IPR008927">
    <property type="entry name" value="6-PGluconate_DH-like_C_sf"/>
</dbReference>
<dbReference type="PROSITE" id="PS51168">
    <property type="entry name" value="CHORISMATE_MUT_2"/>
    <property type="match status" value="1"/>
</dbReference>
<keyword evidence="6" id="KW-1185">Reference proteome</keyword>
<proteinExistence type="predicted"/>
<evidence type="ECO:0000313" key="5">
    <source>
        <dbReference type="EMBL" id="AMW04774.1"/>
    </source>
</evidence>
<accession>A0A143BK16</accession>
<dbReference type="SUPFAM" id="SSF48179">
    <property type="entry name" value="6-phosphogluconate dehydrogenase C-terminal domain-like"/>
    <property type="match status" value="1"/>
</dbReference>
<dbReference type="InterPro" id="IPR003099">
    <property type="entry name" value="Prephen_DH"/>
</dbReference>
<dbReference type="OrthoDB" id="6198144at2"/>
<dbReference type="InterPro" id="IPR036263">
    <property type="entry name" value="Chorismate_II_sf"/>
</dbReference>
<dbReference type="SUPFAM" id="SSF51735">
    <property type="entry name" value="NAD(P)-binding Rossmann-fold domains"/>
    <property type="match status" value="1"/>
</dbReference>
<dbReference type="InterPro" id="IPR036291">
    <property type="entry name" value="NAD(P)-bd_dom_sf"/>
</dbReference>
<dbReference type="AlphaFoldDB" id="A0A143BK16"/>
<dbReference type="InterPro" id="IPR046825">
    <property type="entry name" value="PDH_C"/>
</dbReference>
<dbReference type="SUPFAM" id="SSF48600">
    <property type="entry name" value="Chorismate mutase II"/>
    <property type="match status" value="1"/>
</dbReference>
<organism evidence="5 6">
    <name type="scientific">Gemmatimonas phototrophica</name>
    <dbReference type="NCBI Taxonomy" id="1379270"/>
    <lineage>
        <taxon>Bacteria</taxon>
        <taxon>Pseudomonadati</taxon>
        <taxon>Gemmatimonadota</taxon>
        <taxon>Gemmatimonadia</taxon>
        <taxon>Gemmatimonadales</taxon>
        <taxon>Gemmatimonadaceae</taxon>
        <taxon>Gemmatimonas</taxon>
    </lineage>
</organism>
<dbReference type="GO" id="GO:0046417">
    <property type="term" value="P:chorismate metabolic process"/>
    <property type="evidence" value="ECO:0007669"/>
    <property type="project" value="InterPro"/>
</dbReference>
<reference evidence="5 6" key="1">
    <citation type="journal article" date="2014" name="Proc. Natl. Acad. Sci. U.S.A.">
        <title>Functional type 2 photosynthetic reaction centers found in the rare bacterial phylum Gemmatimonadetes.</title>
        <authorList>
            <person name="Zeng Y."/>
            <person name="Feng F."/>
            <person name="Medova H."/>
            <person name="Dean J."/>
            <person name="Koblizek M."/>
        </authorList>
    </citation>
    <scope>NUCLEOTIDE SEQUENCE [LARGE SCALE GENOMIC DNA]</scope>
    <source>
        <strain evidence="5 6">AP64</strain>
    </source>
</reference>
<dbReference type="InterPro" id="IPR002701">
    <property type="entry name" value="CM_II_prokaryot"/>
</dbReference>
<evidence type="ECO:0000256" key="1">
    <source>
        <dbReference type="ARBA" id="ARBA00012404"/>
    </source>
</evidence>
<dbReference type="GO" id="GO:0006571">
    <property type="term" value="P:tyrosine biosynthetic process"/>
    <property type="evidence" value="ECO:0007669"/>
    <property type="project" value="InterPro"/>
</dbReference>
<name>A0A143BK16_9BACT</name>
<dbReference type="NCBIfam" id="NF008400">
    <property type="entry name" value="PRK11199.1"/>
    <property type="match status" value="1"/>
</dbReference>
<dbReference type="Pfam" id="PF20463">
    <property type="entry name" value="PDH_C"/>
    <property type="match status" value="1"/>
</dbReference>
<sequence length="388" mass="42215">MTPDAADSAAPPSAAPRPLAVVRAMIDALDRDLMQILARRMALVAEVAAYKRQHGIKIRDAQREQEVLRDRHERALELGLPAGEIESIFRVLLRSSRDHQAALRAEVPASETPYTISIIGGHGKIGRLLARLFGDLGHRLLIVDTDTTLEAAEAAAASDVTVISVPIDRTEEVIRAVGPHVRPDALLMDVTSIKSAPMEAMLASTTGSVVGTHPMFGPNVHTLQGQRVVVCRGRGDRWADWVTHSFTARGLVITETTAQQHDRAMSVVQVLTHFQTQVQGLTLARLGVPLAETLPFTSPAYLLELYVTARHFAQDPGLYGPIEMRNPRSSDVTAAFGTAVQELAQVIAGGDQAAFTRLFEEVRAFFGDFTAEALVQSSFLIDRIVERS</sequence>
<dbReference type="EMBL" id="CP011454">
    <property type="protein sequence ID" value="AMW04774.1"/>
    <property type="molecule type" value="Genomic_DNA"/>
</dbReference>
<dbReference type="eggNOG" id="COG0287">
    <property type="taxonomic scope" value="Bacteria"/>
</dbReference>
<evidence type="ECO:0000259" key="4">
    <source>
        <dbReference type="PROSITE" id="PS51176"/>
    </source>
</evidence>
<evidence type="ECO:0000256" key="2">
    <source>
        <dbReference type="ARBA" id="ARBA00023002"/>
    </source>
</evidence>
<dbReference type="InterPro" id="IPR046826">
    <property type="entry name" value="PDH_N"/>
</dbReference>
<dbReference type="RefSeq" id="WP_026850540.1">
    <property type="nucleotide sequence ID" value="NZ_CP011454.1"/>
</dbReference>
<dbReference type="eggNOG" id="COG1605">
    <property type="taxonomic scope" value="Bacteria"/>
</dbReference>
<dbReference type="Gene3D" id="1.20.59.10">
    <property type="entry name" value="Chorismate mutase"/>
    <property type="match status" value="1"/>
</dbReference>
<dbReference type="Gene3D" id="3.40.50.720">
    <property type="entry name" value="NAD(P)-binding Rossmann-like Domain"/>
    <property type="match status" value="1"/>
</dbReference>
<feature type="domain" description="Chorismate mutase" evidence="3">
    <location>
        <begin position="13"/>
        <end position="104"/>
    </location>
</feature>
<dbReference type="GO" id="GO:0070403">
    <property type="term" value="F:NAD+ binding"/>
    <property type="evidence" value="ECO:0007669"/>
    <property type="project" value="InterPro"/>
</dbReference>
<keyword evidence="2" id="KW-0560">Oxidoreductase</keyword>
<dbReference type="GO" id="GO:0004665">
    <property type="term" value="F:prephenate dehydrogenase (NADP+) activity"/>
    <property type="evidence" value="ECO:0007669"/>
    <property type="project" value="InterPro"/>
</dbReference>
<dbReference type="SMART" id="SM00830">
    <property type="entry name" value="CM_2"/>
    <property type="match status" value="1"/>
</dbReference>
<evidence type="ECO:0000259" key="3">
    <source>
        <dbReference type="PROSITE" id="PS51168"/>
    </source>
</evidence>
<dbReference type="PROSITE" id="PS51176">
    <property type="entry name" value="PDH_ADH"/>
    <property type="match status" value="1"/>
</dbReference>
<dbReference type="PANTHER" id="PTHR21363">
    <property type="entry name" value="PREPHENATE DEHYDROGENASE"/>
    <property type="match status" value="1"/>
</dbReference>
<dbReference type="InterPro" id="IPR050812">
    <property type="entry name" value="Preph/Arog_dehydrog"/>
</dbReference>
<reference evidence="5 6" key="2">
    <citation type="journal article" date="2016" name="Environ. Microbiol. Rep.">
        <title>Metagenomic evidence for the presence of phototrophic Gemmatimonadetes bacteria in diverse environments.</title>
        <authorList>
            <person name="Zeng Y."/>
            <person name="Baumbach J."/>
            <person name="Barbosa E.G."/>
            <person name="Azevedo V."/>
            <person name="Zhang C."/>
            <person name="Koblizek M."/>
        </authorList>
    </citation>
    <scope>NUCLEOTIDE SEQUENCE [LARGE SCALE GENOMIC DNA]</scope>
    <source>
        <strain evidence="5 6">AP64</strain>
    </source>
</reference>
<dbReference type="GO" id="GO:0008977">
    <property type="term" value="F:prephenate dehydrogenase (NAD+) activity"/>
    <property type="evidence" value="ECO:0007669"/>
    <property type="project" value="InterPro"/>
</dbReference>
<dbReference type="KEGG" id="gph:GEMMAAP_07890"/>
<dbReference type="PANTHER" id="PTHR21363:SF0">
    <property type="entry name" value="PREPHENATE DEHYDROGENASE [NADP(+)]"/>
    <property type="match status" value="1"/>
</dbReference>
<feature type="domain" description="Prephenate/arogenate dehydrogenase" evidence="4">
    <location>
        <begin position="114"/>
        <end position="377"/>
    </location>
</feature>
<dbReference type="Pfam" id="PF02153">
    <property type="entry name" value="PDH_N"/>
    <property type="match status" value="1"/>
</dbReference>
<gene>
    <name evidence="5" type="ORF">GEMMAAP_07890</name>
</gene>
<dbReference type="GO" id="GO:0004106">
    <property type="term" value="F:chorismate mutase activity"/>
    <property type="evidence" value="ECO:0007669"/>
    <property type="project" value="UniProtKB-EC"/>
</dbReference>
<dbReference type="Proteomes" id="UP000076404">
    <property type="component" value="Chromosome"/>
</dbReference>
<evidence type="ECO:0000313" key="6">
    <source>
        <dbReference type="Proteomes" id="UP000076404"/>
    </source>
</evidence>
<dbReference type="STRING" id="1379270.GEMMAAP_07890"/>
<dbReference type="EC" id="5.4.99.5" evidence="1"/>